<sequence>MGVEEQPERAARPERQEQPERAARPERQEQPERAGADRLTRRRVLQAGAATGAMTALSWGAAAGAAQASPSANANAHAVAATAKHSGGASAAAGWLAAPDRPLQPKFRWWWPDGLVETAELRREIDQIADAGFGGVEISAVHHSVDDTSVLDTAHHGWGSPSWIAGMEAALEQADKRGLTVDITIGPAWPAAVPTITPDSEGALQELAHGFVSVAAGATYQGAVPAPLAAAASTVTRQTLVAVQAVRVDTAYSTTKLTGLDAGSVTDLTGRVTGSRTWRSTDAGVGAQISWTAPADGTWLLFAYWQRGVGQTPEAGPHTVPAAYVVDHFSTVGTRAITDFWESDLLTKPVRRLISKAGGALFEDSIELESKSLLWTPQVLAEFSRRRGYALLPYLPTLLVSGGNQAYSFEPRLTREIQHDYWQTLSDLYNAQHATAVKKWANALGLKLRAQPYGLQTDATYTSAILDIPEGESLGFHNLDDYRSMTGGRDMAGTTILSCESGAYTGGAYNTTWQKFLLTMGGAYAAGVNQTVIHGFSYAELPGVQWPGYAAFTPYKGAVGYAEAWGPRQPTWRHITDMSGYLSRIHKVLQTGKPRIDVAVFRQTGYVDTGIGTSWFTATGITLGWNHSFISEPLLSLPSAKVTGGKLAANGPAYQAIFVEGDRFSGMDITLSVATAEKFLAFTKAGLPIILLGDWSAPSIPGVDPGGQNARLAAVMAQLLAQPRVRVLSDLTQIPTALDDLGVTPYVSYSTGSTLLNAHRYAGGVDYYYFCNGKHAETVKPPVAAIDHDVTLPRQRSGDVPYLLDLWTGEITRIGRYTEGKDGSVTFRVTLQPGETMVVAVGAPGLFGDRNAKDAHAVTTDAQEALFVDGRLVVRATADGRYTTTLSKGGTTHSTLSGIPQPTTLTRWELDVEDWQPGATATTTSVVRHSLSLDALAAWPTLPDIADASGIGTYRTTVQLDGPWSGGYGAYLSLGTVYDTCRVTVNGHRLAPVDHIHPVVDLGGYLRRGANTIEVEVATTLGNRLRVSDPAVYGTMAPQPYGLIGPVQFTPYGEAPLV</sequence>
<reference evidence="2 3" key="2">
    <citation type="journal article" date="2011" name="J. Antibiot.">
        <title>Furaquinocins I and J: novel polyketide isoprenoid hybrid compounds from Streptomyces reveromyceticus SN-593.</title>
        <authorList>
            <person name="Panthee S."/>
            <person name="Takahashi S."/>
            <person name="Takagi H."/>
            <person name="Nogawa T."/>
            <person name="Oowada E."/>
            <person name="Uramoto M."/>
            <person name="Osada H."/>
        </authorList>
    </citation>
    <scope>NUCLEOTIDE SEQUENCE [LARGE SCALE GENOMIC DNA]</scope>
    <source>
        <strain evidence="2 3">SN-593</strain>
    </source>
</reference>
<evidence type="ECO:0000313" key="3">
    <source>
        <dbReference type="Proteomes" id="UP000595703"/>
    </source>
</evidence>
<dbReference type="InterPro" id="IPR006311">
    <property type="entry name" value="TAT_signal"/>
</dbReference>
<accession>A0A7U3UNC8</accession>
<dbReference type="SUPFAM" id="SSF49785">
    <property type="entry name" value="Galactose-binding domain-like"/>
    <property type="match status" value="1"/>
</dbReference>
<protein>
    <recommendedName>
        <fullName evidence="4">Alpha-L-rhamnosidase</fullName>
    </recommendedName>
</protein>
<dbReference type="PROSITE" id="PS51318">
    <property type="entry name" value="TAT"/>
    <property type="match status" value="1"/>
</dbReference>
<evidence type="ECO:0000256" key="1">
    <source>
        <dbReference type="SAM" id="MobiDB-lite"/>
    </source>
</evidence>
<dbReference type="InterPro" id="IPR008979">
    <property type="entry name" value="Galactose-bd-like_sf"/>
</dbReference>
<feature type="compositionally biased region" description="Basic and acidic residues" evidence="1">
    <location>
        <begin position="1"/>
        <end position="39"/>
    </location>
</feature>
<reference evidence="2 3" key="3">
    <citation type="journal article" date="2011" name="Nat. Chem. Biol.">
        <title>Reveromycin A biosynthesis uses RevG and RevJ for stereospecific spiroacetal formation.</title>
        <authorList>
            <person name="Takahashi S."/>
            <person name="Toyoda A."/>
            <person name="Sekiyama Y."/>
            <person name="Takagi H."/>
            <person name="Nogawa T."/>
            <person name="Uramoto M."/>
            <person name="Suzuki R."/>
            <person name="Koshino H."/>
            <person name="Kumano T."/>
            <person name="Panthee S."/>
            <person name="Dairi T."/>
            <person name="Ishikawa J."/>
            <person name="Ikeda H."/>
            <person name="Sakaki Y."/>
            <person name="Osada H."/>
        </authorList>
    </citation>
    <scope>NUCLEOTIDE SEQUENCE [LARGE SCALE GENOMIC DNA]</scope>
    <source>
        <strain evidence="2 3">SN-593</strain>
    </source>
</reference>
<dbReference type="KEGG" id="arev:RVR_716"/>
<evidence type="ECO:0008006" key="4">
    <source>
        <dbReference type="Google" id="ProtNLM"/>
    </source>
</evidence>
<feature type="region of interest" description="Disordered" evidence="1">
    <location>
        <begin position="1"/>
        <end position="41"/>
    </location>
</feature>
<reference evidence="2 3" key="4">
    <citation type="journal article" date="2020" name="Sci. Rep.">
        <title>beta-carboline chemical signals induce reveromycin production through a LuxR family regulator in Streptomyces sp. SN-593.</title>
        <authorList>
            <person name="Panthee S."/>
            <person name="Kito N."/>
            <person name="Hayashi T."/>
            <person name="Shimizu T."/>
            <person name="Ishikawa J."/>
            <person name="Hamamoto H."/>
            <person name="Osada H."/>
            <person name="Takahashi S."/>
        </authorList>
    </citation>
    <scope>NUCLEOTIDE SEQUENCE [LARGE SCALE GENOMIC DNA]</scope>
    <source>
        <strain evidence="2 3">SN-593</strain>
    </source>
</reference>
<keyword evidence="3" id="KW-1185">Reference proteome</keyword>
<dbReference type="InterPro" id="IPR053161">
    <property type="entry name" value="Ulvan_degrading_GH"/>
</dbReference>
<dbReference type="Proteomes" id="UP000595703">
    <property type="component" value="Chromosome"/>
</dbReference>
<evidence type="ECO:0000313" key="2">
    <source>
        <dbReference type="EMBL" id="BBA95732.1"/>
    </source>
</evidence>
<dbReference type="Pfam" id="PF17132">
    <property type="entry name" value="Glyco_hydro_106"/>
    <property type="match status" value="1"/>
</dbReference>
<dbReference type="AlphaFoldDB" id="A0A7U3UNC8"/>
<name>A0A7U3UNC8_9ACTN</name>
<dbReference type="PANTHER" id="PTHR36848">
    <property type="entry name" value="DNA-BINDING PROTEIN (PUTATIVE SECRETED PROTEIN)-RELATED"/>
    <property type="match status" value="1"/>
</dbReference>
<dbReference type="RefSeq" id="WP_237404524.1">
    <property type="nucleotide sequence ID" value="NZ_AP018365.1"/>
</dbReference>
<gene>
    <name evidence="2" type="ORF">RVR_716</name>
</gene>
<dbReference type="PANTHER" id="PTHR36848:SF2">
    <property type="entry name" value="SECRETED PROTEIN"/>
    <property type="match status" value="1"/>
</dbReference>
<reference evidence="2 3" key="1">
    <citation type="journal article" date="2010" name="J. Bacteriol.">
        <title>Biochemical characterization of a novel indole prenyltransferase from Streptomyces sp. SN-593.</title>
        <authorList>
            <person name="Takahashi S."/>
            <person name="Takagi H."/>
            <person name="Toyoda A."/>
            <person name="Uramoto M."/>
            <person name="Nogawa T."/>
            <person name="Ueki M."/>
            <person name="Sakaki Y."/>
            <person name="Osada H."/>
        </authorList>
    </citation>
    <scope>NUCLEOTIDE SEQUENCE [LARGE SCALE GENOMIC DNA]</scope>
    <source>
        <strain evidence="2 3">SN-593</strain>
    </source>
</reference>
<organism evidence="2 3">
    <name type="scientific">Actinacidiphila reveromycinica</name>
    <dbReference type="NCBI Taxonomy" id="659352"/>
    <lineage>
        <taxon>Bacteria</taxon>
        <taxon>Bacillati</taxon>
        <taxon>Actinomycetota</taxon>
        <taxon>Actinomycetes</taxon>
        <taxon>Kitasatosporales</taxon>
        <taxon>Streptomycetaceae</taxon>
        <taxon>Actinacidiphila</taxon>
    </lineage>
</organism>
<proteinExistence type="predicted"/>
<dbReference type="EMBL" id="AP018365">
    <property type="protein sequence ID" value="BBA95732.1"/>
    <property type="molecule type" value="Genomic_DNA"/>
</dbReference>
<dbReference type="Gene3D" id="2.60.120.260">
    <property type="entry name" value="Galactose-binding domain-like"/>
    <property type="match status" value="1"/>
</dbReference>